<comment type="subcellular location">
    <subcellularLocation>
        <location evidence="1">Cell outer membrane</location>
    </subcellularLocation>
</comment>
<dbReference type="EMBL" id="JBHTND010000001">
    <property type="protein sequence ID" value="MFD1300181.1"/>
    <property type="molecule type" value="Genomic_DNA"/>
</dbReference>
<protein>
    <submittedName>
        <fullName evidence="4">Uncharacterized protein</fullName>
    </submittedName>
</protein>
<dbReference type="InterPro" id="IPR036942">
    <property type="entry name" value="Beta-barrel_TonB_sf"/>
</dbReference>
<dbReference type="SUPFAM" id="SSF56935">
    <property type="entry name" value="Porins"/>
    <property type="match status" value="1"/>
</dbReference>
<gene>
    <name evidence="4" type="ORF">ACFQ4G_01090</name>
</gene>
<keyword evidence="5" id="KW-1185">Reference proteome</keyword>
<evidence type="ECO:0000313" key="4">
    <source>
        <dbReference type="EMBL" id="MFD1300181.1"/>
    </source>
</evidence>
<proteinExistence type="predicted"/>
<evidence type="ECO:0000256" key="1">
    <source>
        <dbReference type="ARBA" id="ARBA00004442"/>
    </source>
</evidence>
<name>A0ABW3WUJ1_9HYPH</name>
<organism evidence="4 5">
    <name type="scientific">Methylobacterium marchantiae</name>
    <dbReference type="NCBI Taxonomy" id="600331"/>
    <lineage>
        <taxon>Bacteria</taxon>
        <taxon>Pseudomonadati</taxon>
        <taxon>Pseudomonadota</taxon>
        <taxon>Alphaproteobacteria</taxon>
        <taxon>Hyphomicrobiales</taxon>
        <taxon>Methylobacteriaceae</taxon>
        <taxon>Methylobacterium</taxon>
    </lineage>
</organism>
<dbReference type="RefSeq" id="WP_238206937.1">
    <property type="nucleotide sequence ID" value="NZ_JBHTND010000001.1"/>
</dbReference>
<dbReference type="Proteomes" id="UP001597176">
    <property type="component" value="Unassembled WGS sequence"/>
</dbReference>
<comment type="caution">
    <text evidence="4">The sequence shown here is derived from an EMBL/GenBank/DDBJ whole genome shotgun (WGS) entry which is preliminary data.</text>
</comment>
<evidence type="ECO:0000313" key="5">
    <source>
        <dbReference type="Proteomes" id="UP001597176"/>
    </source>
</evidence>
<accession>A0ABW3WUJ1</accession>
<keyword evidence="2" id="KW-0472">Membrane</keyword>
<evidence type="ECO:0000256" key="3">
    <source>
        <dbReference type="ARBA" id="ARBA00023237"/>
    </source>
</evidence>
<keyword evidence="3" id="KW-0998">Cell outer membrane</keyword>
<reference evidence="5" key="1">
    <citation type="journal article" date="2019" name="Int. J. Syst. Evol. Microbiol.">
        <title>The Global Catalogue of Microorganisms (GCM) 10K type strain sequencing project: providing services to taxonomists for standard genome sequencing and annotation.</title>
        <authorList>
            <consortium name="The Broad Institute Genomics Platform"/>
            <consortium name="The Broad Institute Genome Sequencing Center for Infectious Disease"/>
            <person name="Wu L."/>
            <person name="Ma J."/>
        </authorList>
    </citation>
    <scope>NUCLEOTIDE SEQUENCE [LARGE SCALE GENOMIC DNA]</scope>
    <source>
        <strain evidence="5">CCUG 56108</strain>
    </source>
</reference>
<sequence length="104" mass="10882">MAEGQRIDLRHGRAQQLTSDPANPFLAIQTGKVGIQGGEIEALVTIAGNTDVIAAYACTDARVLPGDTVGASVESMPLHLVSVWVKHRFSLFGIPGLRVGGSVC</sequence>
<evidence type="ECO:0000256" key="2">
    <source>
        <dbReference type="ARBA" id="ARBA00023136"/>
    </source>
</evidence>
<dbReference type="Gene3D" id="2.40.170.20">
    <property type="entry name" value="TonB-dependent receptor, beta-barrel domain"/>
    <property type="match status" value="1"/>
</dbReference>